<feature type="repeat" description="ANK" evidence="3">
    <location>
        <begin position="111"/>
        <end position="143"/>
    </location>
</feature>
<comment type="caution">
    <text evidence="4">The sequence shown here is derived from an EMBL/GenBank/DDBJ whole genome shotgun (WGS) entry which is preliminary data.</text>
</comment>
<reference evidence="4" key="1">
    <citation type="submission" date="2021-04" db="EMBL/GenBank/DDBJ databases">
        <title>First draft genome resource for Brassicaceae pathogens Fusarium oxysporum f. sp. raphani and Fusarium oxysporum f. sp. rapae.</title>
        <authorList>
            <person name="Asai S."/>
        </authorList>
    </citation>
    <scope>NUCLEOTIDE SEQUENCE</scope>
    <source>
        <strain evidence="4">Tf1208</strain>
    </source>
</reference>
<gene>
    <name evidence="4" type="ORF">Forpe1208_v004489</name>
</gene>
<name>A0A8J5P4F9_FUSOX</name>
<dbReference type="Pfam" id="PF12796">
    <property type="entry name" value="Ank_2"/>
    <property type="match status" value="1"/>
</dbReference>
<dbReference type="PANTHER" id="PTHR24166">
    <property type="entry name" value="ROLLING PEBBLES, ISOFORM B"/>
    <property type="match status" value="1"/>
</dbReference>
<organism evidence="4 5">
    <name type="scientific">Fusarium oxysporum f. sp. rapae</name>
    <dbReference type="NCBI Taxonomy" id="485398"/>
    <lineage>
        <taxon>Eukaryota</taxon>
        <taxon>Fungi</taxon>
        <taxon>Dikarya</taxon>
        <taxon>Ascomycota</taxon>
        <taxon>Pezizomycotina</taxon>
        <taxon>Sordariomycetes</taxon>
        <taxon>Hypocreomycetidae</taxon>
        <taxon>Hypocreales</taxon>
        <taxon>Nectriaceae</taxon>
        <taxon>Fusarium</taxon>
        <taxon>Fusarium oxysporum species complex</taxon>
    </lineage>
</organism>
<keyword evidence="1" id="KW-0677">Repeat</keyword>
<dbReference type="Proteomes" id="UP000694050">
    <property type="component" value="Unassembled WGS sequence"/>
</dbReference>
<dbReference type="InterPro" id="IPR002110">
    <property type="entry name" value="Ankyrin_rpt"/>
</dbReference>
<dbReference type="PANTHER" id="PTHR24166:SF48">
    <property type="entry name" value="PROTEIN VAPYRIN"/>
    <property type="match status" value="1"/>
</dbReference>
<protein>
    <submittedName>
        <fullName evidence="4">Uncharacterized protein</fullName>
    </submittedName>
</protein>
<evidence type="ECO:0000256" key="3">
    <source>
        <dbReference type="PROSITE-ProRule" id="PRU00023"/>
    </source>
</evidence>
<proteinExistence type="predicted"/>
<sequence>MAHPNRDAYCTVLDLFLERPNLKHLLPTLLDAYLTEGGAFSHKQHSVLDIPLASHNTDGLLTILNKLQGKALGQGEVTKLFKDISGTCIFESTSKLDSLSAIIDQGDTLHLNRTPLFLAAAQNNVKAANALLIHGAEVNITEDRNYTSLFVAVEHGSTEVVELLDVAFVKRPWKDVDILLAAGLPSNRINAEGRNLLMLMTL</sequence>
<evidence type="ECO:0000256" key="2">
    <source>
        <dbReference type="ARBA" id="ARBA00023043"/>
    </source>
</evidence>
<dbReference type="EMBL" id="JAELUQ010000003">
    <property type="protein sequence ID" value="KAG7418496.1"/>
    <property type="molecule type" value="Genomic_DNA"/>
</dbReference>
<dbReference type="AlphaFoldDB" id="A0A8J5P4F9"/>
<dbReference type="PROSITE" id="PS50088">
    <property type="entry name" value="ANK_REPEAT"/>
    <property type="match status" value="1"/>
</dbReference>
<keyword evidence="2 3" id="KW-0040">ANK repeat</keyword>
<evidence type="ECO:0000313" key="5">
    <source>
        <dbReference type="Proteomes" id="UP000694050"/>
    </source>
</evidence>
<dbReference type="PROSITE" id="PS50297">
    <property type="entry name" value="ANK_REP_REGION"/>
    <property type="match status" value="1"/>
</dbReference>
<evidence type="ECO:0000256" key="1">
    <source>
        <dbReference type="ARBA" id="ARBA00022737"/>
    </source>
</evidence>
<dbReference type="InterPro" id="IPR050889">
    <property type="entry name" value="Dendritic_Spine_Reg/Scaffold"/>
</dbReference>
<accession>A0A8J5P4F9</accession>
<evidence type="ECO:0000313" key="4">
    <source>
        <dbReference type="EMBL" id="KAG7418496.1"/>
    </source>
</evidence>
<dbReference type="SMART" id="SM00248">
    <property type="entry name" value="ANK"/>
    <property type="match status" value="2"/>
</dbReference>